<dbReference type="Pfam" id="PF22290">
    <property type="entry name" value="DmmA-like_N"/>
    <property type="match status" value="1"/>
</dbReference>
<dbReference type="PROSITE" id="PS51384">
    <property type="entry name" value="FAD_FR"/>
    <property type="match status" value="1"/>
</dbReference>
<keyword evidence="3" id="KW-0288">FMN</keyword>
<gene>
    <name evidence="11" type="ORF">SAMN02745729_12324</name>
</gene>
<dbReference type="SUPFAM" id="SSF52343">
    <property type="entry name" value="Ferredoxin reductase-like, C-terminal NADP-linked domain"/>
    <property type="match status" value="1"/>
</dbReference>
<dbReference type="GO" id="GO:0016491">
    <property type="term" value="F:oxidoreductase activity"/>
    <property type="evidence" value="ECO:0007669"/>
    <property type="project" value="UniProtKB-KW"/>
</dbReference>
<dbReference type="Gene3D" id="3.10.20.30">
    <property type="match status" value="1"/>
</dbReference>
<feature type="domain" description="2Fe-2S ferredoxin-type" evidence="9">
    <location>
        <begin position="232"/>
        <end position="317"/>
    </location>
</feature>
<dbReference type="InterPro" id="IPR054582">
    <property type="entry name" value="DmmA-like_N"/>
</dbReference>
<proteinExistence type="predicted"/>
<keyword evidence="4" id="KW-0001">2Fe-2S</keyword>
<dbReference type="InterPro" id="IPR017927">
    <property type="entry name" value="FAD-bd_FR_type"/>
</dbReference>
<reference evidence="12" key="1">
    <citation type="submission" date="2016-10" db="EMBL/GenBank/DDBJ databases">
        <authorList>
            <person name="Varghese N."/>
            <person name="Submissions S."/>
        </authorList>
    </citation>
    <scope>NUCLEOTIDE SEQUENCE [LARGE SCALE GENOMIC DNA]</scope>
    <source>
        <strain evidence="12">DSM 11526</strain>
    </source>
</reference>
<sequence length="317" mass="35262">MIDVQILSKTNETADICLLELGRSDKRPLPAFSAGAHIDLHLPGGLVRQYSLCNHPGESDRYEIAVLRAPESRGGSIAVHNQLQTGDSIRISEPRNLFPLEHEAGRHLLIAGGIGITPILCMAERLAHMDSPFELHYSSRTAEETAFRERILQSRFADRVHFHFSREDDGGRLDADTLLSNPDSETHLYVCGPNPFMEHILQRARANGWPDARLHREYFAADPISHEADTAFEIQLASSGEVLTVPADRTALQVLLECDIDVPFACEEGVCGSCSTRLLEGEPEHRDLYMTVEEHASNDEFALCCSRAKSNRLVLDI</sequence>
<evidence type="ECO:0000259" key="10">
    <source>
        <dbReference type="PROSITE" id="PS51384"/>
    </source>
</evidence>
<keyword evidence="6" id="KW-0560">Oxidoreductase</keyword>
<dbReference type="InterPro" id="IPR039261">
    <property type="entry name" value="FNR_nucleotide-bd"/>
</dbReference>
<dbReference type="PROSITE" id="PS51085">
    <property type="entry name" value="2FE2S_FER_2"/>
    <property type="match status" value="1"/>
</dbReference>
<keyword evidence="11" id="KW-0808">Transferase</keyword>
<evidence type="ECO:0000259" key="9">
    <source>
        <dbReference type="PROSITE" id="PS51085"/>
    </source>
</evidence>
<evidence type="ECO:0000256" key="8">
    <source>
        <dbReference type="ARBA" id="ARBA00023014"/>
    </source>
</evidence>
<organism evidence="11 12">
    <name type="scientific">Marinobacterium iners DSM 11526</name>
    <dbReference type="NCBI Taxonomy" id="1122198"/>
    <lineage>
        <taxon>Bacteria</taxon>
        <taxon>Pseudomonadati</taxon>
        <taxon>Pseudomonadota</taxon>
        <taxon>Gammaproteobacteria</taxon>
        <taxon>Oceanospirillales</taxon>
        <taxon>Oceanospirillaceae</taxon>
        <taxon>Marinobacterium</taxon>
    </lineage>
</organism>
<evidence type="ECO:0000256" key="6">
    <source>
        <dbReference type="ARBA" id="ARBA00023002"/>
    </source>
</evidence>
<protein>
    <submittedName>
        <fullName evidence="11">Vanillate O-demethylase ferredoxin subunit</fullName>
    </submittedName>
</protein>
<evidence type="ECO:0000256" key="5">
    <source>
        <dbReference type="ARBA" id="ARBA00022723"/>
    </source>
</evidence>
<dbReference type="GO" id="GO:0032259">
    <property type="term" value="P:methylation"/>
    <property type="evidence" value="ECO:0007669"/>
    <property type="project" value="UniProtKB-KW"/>
</dbReference>
<keyword evidence="2" id="KW-0285">Flavoprotein</keyword>
<evidence type="ECO:0000256" key="3">
    <source>
        <dbReference type="ARBA" id="ARBA00022643"/>
    </source>
</evidence>
<dbReference type="InterPro" id="IPR036010">
    <property type="entry name" value="2Fe-2S_ferredoxin-like_sf"/>
</dbReference>
<evidence type="ECO:0000256" key="4">
    <source>
        <dbReference type="ARBA" id="ARBA00022714"/>
    </source>
</evidence>
<keyword evidence="12" id="KW-1185">Reference proteome</keyword>
<dbReference type="CDD" id="cd06185">
    <property type="entry name" value="PDR_like"/>
    <property type="match status" value="1"/>
</dbReference>
<dbReference type="SUPFAM" id="SSF54292">
    <property type="entry name" value="2Fe-2S ferredoxin-like"/>
    <property type="match status" value="1"/>
</dbReference>
<dbReference type="InterPro" id="IPR017938">
    <property type="entry name" value="Riboflavin_synthase-like_b-brl"/>
</dbReference>
<dbReference type="EMBL" id="FNRJ01000023">
    <property type="protein sequence ID" value="SEB14966.1"/>
    <property type="molecule type" value="Genomic_DNA"/>
</dbReference>
<dbReference type="PANTHER" id="PTHR47354:SF1">
    <property type="entry name" value="CARNITINE MONOOXYGENASE REDUCTASE SUBUNIT"/>
    <property type="match status" value="1"/>
</dbReference>
<dbReference type="GO" id="GO:0051537">
    <property type="term" value="F:2 iron, 2 sulfur cluster binding"/>
    <property type="evidence" value="ECO:0007669"/>
    <property type="project" value="UniProtKB-KW"/>
</dbReference>
<dbReference type="Gene3D" id="3.40.50.80">
    <property type="entry name" value="Nucleotide-binding domain of ferredoxin-NADP reductase (FNR) module"/>
    <property type="match status" value="1"/>
</dbReference>
<comment type="cofactor">
    <cofactor evidence="1">
        <name>FMN</name>
        <dbReference type="ChEBI" id="CHEBI:58210"/>
    </cofactor>
</comment>
<dbReference type="CDD" id="cd00207">
    <property type="entry name" value="fer2"/>
    <property type="match status" value="1"/>
</dbReference>
<dbReference type="OrthoDB" id="4258484at2"/>
<feature type="domain" description="FAD-binding FR-type" evidence="10">
    <location>
        <begin position="1"/>
        <end position="101"/>
    </location>
</feature>
<evidence type="ECO:0000256" key="7">
    <source>
        <dbReference type="ARBA" id="ARBA00023004"/>
    </source>
</evidence>
<dbReference type="InterPro" id="IPR001041">
    <property type="entry name" value="2Fe-2S_ferredoxin-type"/>
</dbReference>
<keyword evidence="8" id="KW-0411">Iron-sulfur</keyword>
<keyword evidence="5" id="KW-0479">Metal-binding</keyword>
<dbReference type="PRINTS" id="PR00409">
    <property type="entry name" value="PHDIOXRDTASE"/>
</dbReference>
<dbReference type="STRING" id="1122198.SAMN02745729_12324"/>
<evidence type="ECO:0000313" key="12">
    <source>
        <dbReference type="Proteomes" id="UP000242469"/>
    </source>
</evidence>
<dbReference type="GO" id="GO:0008168">
    <property type="term" value="F:methyltransferase activity"/>
    <property type="evidence" value="ECO:0007669"/>
    <property type="project" value="UniProtKB-KW"/>
</dbReference>
<dbReference type="Pfam" id="PF00111">
    <property type="entry name" value="Fer2"/>
    <property type="match status" value="1"/>
</dbReference>
<dbReference type="Gene3D" id="2.40.30.10">
    <property type="entry name" value="Translation factors"/>
    <property type="match status" value="1"/>
</dbReference>
<dbReference type="SUPFAM" id="SSF63380">
    <property type="entry name" value="Riboflavin synthase domain-like"/>
    <property type="match status" value="1"/>
</dbReference>
<keyword evidence="11" id="KW-0489">Methyltransferase</keyword>
<dbReference type="Proteomes" id="UP000242469">
    <property type="component" value="Unassembled WGS sequence"/>
</dbReference>
<dbReference type="InterPro" id="IPR012675">
    <property type="entry name" value="Beta-grasp_dom_sf"/>
</dbReference>
<dbReference type="PROSITE" id="PS00197">
    <property type="entry name" value="2FE2S_FER_1"/>
    <property type="match status" value="1"/>
</dbReference>
<dbReference type="InterPro" id="IPR006058">
    <property type="entry name" value="2Fe2S_fd_BS"/>
</dbReference>
<name>A0A1H4GZQ5_9GAMM</name>
<evidence type="ECO:0000256" key="1">
    <source>
        <dbReference type="ARBA" id="ARBA00001917"/>
    </source>
</evidence>
<evidence type="ECO:0000256" key="2">
    <source>
        <dbReference type="ARBA" id="ARBA00022630"/>
    </source>
</evidence>
<dbReference type="GO" id="GO:0046872">
    <property type="term" value="F:metal ion binding"/>
    <property type="evidence" value="ECO:0007669"/>
    <property type="project" value="UniProtKB-KW"/>
</dbReference>
<dbReference type="PANTHER" id="PTHR47354">
    <property type="entry name" value="NADH OXIDOREDUCTASE HCR"/>
    <property type="match status" value="1"/>
</dbReference>
<evidence type="ECO:0000313" key="11">
    <source>
        <dbReference type="EMBL" id="SEB14966.1"/>
    </source>
</evidence>
<keyword evidence="7" id="KW-0408">Iron</keyword>
<dbReference type="AlphaFoldDB" id="A0A1H4GZQ5"/>
<dbReference type="InterPro" id="IPR050415">
    <property type="entry name" value="MRET"/>
</dbReference>
<accession>A0A1H4GZQ5</accession>
<dbReference type="RefSeq" id="WP_091827968.1">
    <property type="nucleotide sequence ID" value="NZ_FNRJ01000023.1"/>
</dbReference>